<dbReference type="Proteomes" id="UP000483379">
    <property type="component" value="Unassembled WGS sequence"/>
</dbReference>
<keyword evidence="2" id="KW-1185">Reference proteome</keyword>
<dbReference type="EMBL" id="JAAIJQ010000145">
    <property type="protein sequence ID" value="NEV65080.1"/>
    <property type="molecule type" value="Genomic_DNA"/>
</dbReference>
<evidence type="ECO:0000313" key="1">
    <source>
        <dbReference type="EMBL" id="NEV65080.1"/>
    </source>
</evidence>
<evidence type="ECO:0000313" key="2">
    <source>
        <dbReference type="Proteomes" id="UP000483379"/>
    </source>
</evidence>
<dbReference type="Pfam" id="PF09865">
    <property type="entry name" value="DUF2092"/>
    <property type="match status" value="1"/>
</dbReference>
<proteinExistence type="predicted"/>
<organism evidence="1 2">
    <name type="scientific">Thiorhodococcus minor</name>
    <dbReference type="NCBI Taxonomy" id="57489"/>
    <lineage>
        <taxon>Bacteria</taxon>
        <taxon>Pseudomonadati</taxon>
        <taxon>Pseudomonadota</taxon>
        <taxon>Gammaproteobacteria</taxon>
        <taxon>Chromatiales</taxon>
        <taxon>Chromatiaceae</taxon>
        <taxon>Thiorhodococcus</taxon>
    </lineage>
</organism>
<dbReference type="AlphaFoldDB" id="A0A6M0K5S7"/>
<sequence length="62" mass="7021">MSSKFMDGEPQYSIQVRDWKADDAVAATDFSFKNPTDAEKVDLKDLRGTDELPEHFQIGEAQ</sequence>
<accession>A0A6M0K5S7</accession>
<dbReference type="InterPro" id="IPR019207">
    <property type="entry name" value="DUF2092"/>
</dbReference>
<reference evidence="1 2" key="1">
    <citation type="submission" date="2020-02" db="EMBL/GenBank/DDBJ databases">
        <title>Genome sequences of Thiorhodococcus mannitoliphagus and Thiorhodococcus minor, purple sulfur photosynthetic bacteria in the gammaproteobacterial family, Chromatiaceae.</title>
        <authorList>
            <person name="Aviles F.A."/>
            <person name="Meyer T.E."/>
            <person name="Kyndt J.A."/>
        </authorList>
    </citation>
    <scope>NUCLEOTIDE SEQUENCE [LARGE SCALE GENOMIC DNA]</scope>
    <source>
        <strain evidence="1 2">DSM 11518</strain>
    </source>
</reference>
<comment type="caution">
    <text evidence="1">The sequence shown here is derived from an EMBL/GenBank/DDBJ whole genome shotgun (WGS) entry which is preliminary data.</text>
</comment>
<protein>
    <submittedName>
        <fullName evidence="1">DUF2092 domain-containing protein</fullName>
    </submittedName>
</protein>
<name>A0A6M0K5S7_9GAMM</name>
<gene>
    <name evidence="1" type="ORF">G3446_25040</name>
</gene>